<evidence type="ECO:0000313" key="6">
    <source>
        <dbReference type="EMBL" id="PLW16177.1"/>
    </source>
</evidence>
<dbReference type="OrthoDB" id="9995210at2759"/>
<dbReference type="AlphaFoldDB" id="A0A2N5SSG0"/>
<feature type="compositionally biased region" description="Acidic residues" evidence="4">
    <location>
        <begin position="258"/>
        <end position="267"/>
    </location>
</feature>
<evidence type="ECO:0000256" key="4">
    <source>
        <dbReference type="SAM" id="MobiDB-lite"/>
    </source>
</evidence>
<dbReference type="PANTHER" id="PTHR24134">
    <property type="entry name" value="ANKYRIN REPEAT-CONTAINING PROTEIN DDB_G0279043"/>
    <property type="match status" value="1"/>
</dbReference>
<keyword evidence="7" id="KW-1185">Reference proteome</keyword>
<evidence type="ECO:0000313" key="5">
    <source>
        <dbReference type="EMBL" id="PLW05417.1"/>
    </source>
</evidence>
<keyword evidence="1" id="KW-0677">Repeat</keyword>
<dbReference type="Proteomes" id="UP000235388">
    <property type="component" value="Unassembled WGS sequence"/>
</dbReference>
<dbReference type="PROSITE" id="PS50088">
    <property type="entry name" value="ANK_REPEAT"/>
    <property type="match status" value="2"/>
</dbReference>
<keyword evidence="2 3" id="KW-0040">ANK repeat</keyword>
<evidence type="ECO:0000313" key="8">
    <source>
        <dbReference type="Proteomes" id="UP000235392"/>
    </source>
</evidence>
<dbReference type="Pfam" id="PF12796">
    <property type="entry name" value="Ank_2"/>
    <property type="match status" value="1"/>
</dbReference>
<feature type="repeat" description="ANK" evidence="3">
    <location>
        <begin position="173"/>
        <end position="209"/>
    </location>
</feature>
<dbReference type="STRING" id="200324.A0A2N5SSG0"/>
<dbReference type="Gene3D" id="1.25.40.20">
    <property type="entry name" value="Ankyrin repeat-containing domain"/>
    <property type="match status" value="1"/>
</dbReference>
<name>A0A2N5SSG0_9BASI</name>
<organism evidence="6 7">
    <name type="scientific">Puccinia coronata f. sp. avenae</name>
    <dbReference type="NCBI Taxonomy" id="200324"/>
    <lineage>
        <taxon>Eukaryota</taxon>
        <taxon>Fungi</taxon>
        <taxon>Dikarya</taxon>
        <taxon>Basidiomycota</taxon>
        <taxon>Pucciniomycotina</taxon>
        <taxon>Pucciniomycetes</taxon>
        <taxon>Pucciniales</taxon>
        <taxon>Pucciniaceae</taxon>
        <taxon>Puccinia</taxon>
    </lineage>
</organism>
<evidence type="ECO:0000313" key="7">
    <source>
        <dbReference type="Proteomes" id="UP000235388"/>
    </source>
</evidence>
<dbReference type="Proteomes" id="UP000235392">
    <property type="component" value="Unassembled WGS sequence"/>
</dbReference>
<feature type="compositionally biased region" description="Polar residues" evidence="4">
    <location>
        <begin position="59"/>
        <end position="68"/>
    </location>
</feature>
<evidence type="ECO:0000256" key="2">
    <source>
        <dbReference type="ARBA" id="ARBA00023043"/>
    </source>
</evidence>
<feature type="region of interest" description="Disordered" evidence="4">
    <location>
        <begin position="229"/>
        <end position="281"/>
    </location>
</feature>
<dbReference type="InterPro" id="IPR002110">
    <property type="entry name" value="Ankyrin_rpt"/>
</dbReference>
<feature type="compositionally biased region" description="Polar residues" evidence="4">
    <location>
        <begin position="1"/>
        <end position="14"/>
    </location>
</feature>
<dbReference type="EMBL" id="PGCI01001345">
    <property type="protein sequence ID" value="PLW05417.1"/>
    <property type="molecule type" value="Genomic_DNA"/>
</dbReference>
<protein>
    <submittedName>
        <fullName evidence="6">Uncharacterized protein</fullName>
    </submittedName>
</protein>
<dbReference type="EMBL" id="PGCJ01000877">
    <property type="protein sequence ID" value="PLW16177.1"/>
    <property type="molecule type" value="Genomic_DNA"/>
</dbReference>
<sequence length="281" mass="30056">MGSSWSTRGSGFESSHSRPGCSGNPRELRPAGPNSPPQSLHGPAVSSPLRPSGDLAISATPNLNQHTQPAPPENAHPSSTRRISDSSMAGLTGGGSPASEEKGASANDRLLLSAQQNSESLFQEVQEQGGYDINYQDSLGNTALHYAVMRTSPHVMELILEHDGADVDLRNKEGQTPLLCAVRIEHPIAMYEMTKSLLEAGADTRLRDNITKESVSEILSRRIRTRRLVSEGAPGSGDEENQLISIIKEAEADRQIDQDDIADDSDGVSDGLVDDHDVASD</sequence>
<dbReference type="SUPFAM" id="SSF48403">
    <property type="entry name" value="Ankyrin repeat"/>
    <property type="match status" value="1"/>
</dbReference>
<feature type="compositionally biased region" description="Polar residues" evidence="4">
    <location>
        <begin position="76"/>
        <end position="89"/>
    </location>
</feature>
<dbReference type="PANTHER" id="PTHR24134:SF9">
    <property type="entry name" value="ANKYRIN REPEAT AND SOCS BOX PROTEIN 8"/>
    <property type="match status" value="1"/>
</dbReference>
<evidence type="ECO:0000256" key="3">
    <source>
        <dbReference type="PROSITE-ProRule" id="PRU00023"/>
    </source>
</evidence>
<gene>
    <name evidence="6" type="ORF">PCANC_19101</name>
    <name evidence="5" type="ORF">PCASD_25706</name>
</gene>
<feature type="repeat" description="ANK" evidence="3">
    <location>
        <begin position="139"/>
        <end position="172"/>
    </location>
</feature>
<comment type="caution">
    <text evidence="6">The sequence shown here is derived from an EMBL/GenBank/DDBJ whole genome shotgun (WGS) entry which is preliminary data.</text>
</comment>
<feature type="region of interest" description="Disordered" evidence="4">
    <location>
        <begin position="1"/>
        <end position="104"/>
    </location>
</feature>
<dbReference type="InterPro" id="IPR036770">
    <property type="entry name" value="Ankyrin_rpt-contain_sf"/>
</dbReference>
<reference evidence="7 8" key="1">
    <citation type="submission" date="2017-11" db="EMBL/GenBank/DDBJ databases">
        <title>De novo assembly and phasing of dikaryotic genomes from two isolates of Puccinia coronata f. sp. avenae, the causal agent of oat crown rust.</title>
        <authorList>
            <person name="Miller M.E."/>
            <person name="Zhang Y."/>
            <person name="Omidvar V."/>
            <person name="Sperschneider J."/>
            <person name="Schwessinger B."/>
            <person name="Raley C."/>
            <person name="Palmer J.M."/>
            <person name="Garnica D."/>
            <person name="Upadhyaya N."/>
            <person name="Rathjen J."/>
            <person name="Taylor J.M."/>
            <person name="Park R.F."/>
            <person name="Dodds P.N."/>
            <person name="Hirsch C.D."/>
            <person name="Kianian S.F."/>
            <person name="Figueroa M."/>
        </authorList>
    </citation>
    <scope>NUCLEOTIDE SEQUENCE [LARGE SCALE GENOMIC DNA]</scope>
    <source>
        <strain evidence="6">12NC29</strain>
        <strain evidence="5">12SD80</strain>
    </source>
</reference>
<dbReference type="SMART" id="SM00248">
    <property type="entry name" value="ANK"/>
    <property type="match status" value="3"/>
</dbReference>
<proteinExistence type="predicted"/>
<evidence type="ECO:0000256" key="1">
    <source>
        <dbReference type="ARBA" id="ARBA00022737"/>
    </source>
</evidence>
<feature type="compositionally biased region" description="Basic and acidic residues" evidence="4">
    <location>
        <begin position="248"/>
        <end position="257"/>
    </location>
</feature>
<accession>A0A2N5SSG0</accession>